<evidence type="ECO:0000313" key="6">
    <source>
        <dbReference type="EMBL" id="ALS35130.1"/>
    </source>
</evidence>
<dbReference type="InterPro" id="IPR013655">
    <property type="entry name" value="PAS_fold_3"/>
</dbReference>
<feature type="transmembrane region" description="Helical" evidence="1">
    <location>
        <begin position="157"/>
        <end position="177"/>
    </location>
</feature>
<evidence type="ECO:0000259" key="5">
    <source>
        <dbReference type="PROSITE" id="PS50924"/>
    </source>
</evidence>
<reference evidence="6 7" key="1">
    <citation type="submission" date="2015-03" db="EMBL/GenBank/DDBJ databases">
        <authorList>
            <person name="Murphy D."/>
        </authorList>
    </citation>
    <scope>NUCLEOTIDE SEQUENCE [LARGE SCALE GENOMIC DNA]</scope>
    <source>
        <strain evidence="6 7">KMM 520</strain>
    </source>
</reference>
<dbReference type="InterPro" id="IPR035965">
    <property type="entry name" value="PAS-like_dom_sf"/>
</dbReference>
<dbReference type="InterPro" id="IPR043128">
    <property type="entry name" value="Rev_trsase/Diguanyl_cyclase"/>
</dbReference>
<dbReference type="CDD" id="cd00130">
    <property type="entry name" value="PAS"/>
    <property type="match status" value="2"/>
</dbReference>
<feature type="domain" description="MHYT" evidence="5">
    <location>
        <begin position="24"/>
        <end position="215"/>
    </location>
</feature>
<name>A0A0U2WP17_9GAMM</name>
<dbReference type="Gene3D" id="3.30.450.20">
    <property type="entry name" value="PAS domain"/>
    <property type="match status" value="3"/>
</dbReference>
<evidence type="ECO:0000259" key="2">
    <source>
        <dbReference type="PROSITE" id="PS50112"/>
    </source>
</evidence>
<dbReference type="InterPro" id="IPR013767">
    <property type="entry name" value="PAS_fold"/>
</dbReference>
<dbReference type="PANTHER" id="PTHR44757:SF2">
    <property type="entry name" value="BIOFILM ARCHITECTURE MAINTENANCE PROTEIN MBAA"/>
    <property type="match status" value="1"/>
</dbReference>
<dbReference type="InterPro" id="IPR005330">
    <property type="entry name" value="MHYT_dom"/>
</dbReference>
<dbReference type="PROSITE" id="PS50113">
    <property type="entry name" value="PAC"/>
    <property type="match status" value="1"/>
</dbReference>
<dbReference type="InterPro" id="IPR000700">
    <property type="entry name" value="PAS-assoc_C"/>
</dbReference>
<dbReference type="InterPro" id="IPR000014">
    <property type="entry name" value="PAS"/>
</dbReference>
<evidence type="ECO:0000313" key="7">
    <source>
        <dbReference type="Proteomes" id="UP000065261"/>
    </source>
</evidence>
<dbReference type="SMART" id="SM00091">
    <property type="entry name" value="PAS"/>
    <property type="match status" value="3"/>
</dbReference>
<dbReference type="Pfam" id="PF08448">
    <property type="entry name" value="PAS_4"/>
    <property type="match status" value="1"/>
</dbReference>
<keyword evidence="1" id="KW-0472">Membrane</keyword>
<dbReference type="PROSITE" id="PS50887">
    <property type="entry name" value="GGDEF"/>
    <property type="match status" value="1"/>
</dbReference>
<evidence type="ECO:0008006" key="8">
    <source>
        <dbReference type="Google" id="ProtNLM"/>
    </source>
</evidence>
<feature type="transmembrane region" description="Helical" evidence="1">
    <location>
        <begin position="60"/>
        <end position="85"/>
    </location>
</feature>
<dbReference type="InterPro" id="IPR000160">
    <property type="entry name" value="GGDEF_dom"/>
</dbReference>
<feature type="domain" description="GGDEF" evidence="4">
    <location>
        <begin position="653"/>
        <end position="786"/>
    </location>
</feature>
<dbReference type="PROSITE" id="PS50924">
    <property type="entry name" value="MHYT"/>
    <property type="match status" value="1"/>
</dbReference>
<dbReference type="NCBIfam" id="TIGR00229">
    <property type="entry name" value="sensory_box"/>
    <property type="match status" value="2"/>
</dbReference>
<feature type="domain" description="PAS" evidence="2">
    <location>
        <begin position="258"/>
        <end position="322"/>
    </location>
</feature>
<dbReference type="GO" id="GO:0016020">
    <property type="term" value="C:membrane"/>
    <property type="evidence" value="ECO:0007669"/>
    <property type="project" value="UniProtKB-UniRule"/>
</dbReference>
<dbReference type="InterPro" id="IPR052155">
    <property type="entry name" value="Biofilm_reg_signaling"/>
</dbReference>
<sequence>MTNHLTLHFVTPEMLKAAVITAKYDPILVLASVFTAVFSSYISFLLSARIKGAQLKNEKLFWILLSSCFLGAGIWAMHFVGMLAYQLPIPVSYDIPITLLSILPSIFASYFVISPNLQRFKHLWFRSVLMGLGIGSMHYVGMIAMIMPAHMAYEPTLFTLSVFIAVVLSGLALKINELRQTTQNKQKRVNFLAALVMGSAISGMHYIGMLSMNVFESSHTTYLANDNSAELAQVIILVVLVLSLFLVGSMELRARSLLSAKLKAVLNTVQDVVICFDRQGIIEFANPATAKVFGFEQQALIGKNIAILLPKKHAKFYHSFNEEQSSFGKSQLLQGCNKCGQVFPITIAINPISELSNAPLVATIKDLTDIQNQEAFTQTIFDTLPNILFIKQAKNLNYSHVNKAAEKLLGKSQEQLIGLNDFDIFPAEQAKFFVKADRKVLNSNNSITINEEPVTINGTTRYLRTHKVIIKDSMGKAKFLLGIAEDITELREARVELDSLHHRIALAADAANAGIWEWNFKTNVLIWDDWMYTLYGIKKSTFSGNYTAWSKTIHPDDYDDVTNRLTKAIAANEKFHAEFKIILPCGAIRYINADGRVYGDSIVGINFDISKRIIAEKEVLKLAQTDYLTGLANRNTLINFAECEFSKAKQENTKVACLYFDLDKLKPINDTHGHIVGDFVLTVIADRLKDITRKTDCIARIGGDEFVVISTNIESLNQIEKQITRYLNAIELPIVLQHNELLITVSIGYALYPDEAANLDELLNKADKRMYEHKSKKRAHANNSQPQVNLS</sequence>
<gene>
    <name evidence="6" type="ORF">PTRA_b0692</name>
</gene>
<dbReference type="PATRIC" id="fig|1315283.4.peg.3720"/>
<keyword evidence="1" id="KW-1133">Transmembrane helix</keyword>
<dbReference type="AlphaFoldDB" id="A0A0U2WP17"/>
<feature type="domain" description="PAS" evidence="2">
    <location>
        <begin position="373"/>
        <end position="444"/>
    </location>
</feature>
<dbReference type="CDD" id="cd01949">
    <property type="entry name" value="GGDEF"/>
    <property type="match status" value="1"/>
</dbReference>
<dbReference type="PANTHER" id="PTHR44757">
    <property type="entry name" value="DIGUANYLATE CYCLASE DGCP"/>
    <property type="match status" value="1"/>
</dbReference>
<feature type="transmembrane region" description="Helical" evidence="1">
    <location>
        <begin position="27"/>
        <end position="48"/>
    </location>
</feature>
<feature type="transmembrane region" description="Helical" evidence="1">
    <location>
        <begin position="189"/>
        <end position="211"/>
    </location>
</feature>
<dbReference type="InterPro" id="IPR013656">
    <property type="entry name" value="PAS_4"/>
</dbReference>
<feature type="domain" description="PAC" evidence="3">
    <location>
        <begin position="443"/>
        <end position="499"/>
    </location>
</feature>
<dbReference type="EMBL" id="CP011035">
    <property type="protein sequence ID" value="ALS35130.1"/>
    <property type="molecule type" value="Genomic_DNA"/>
</dbReference>
<feature type="transmembrane region" description="Helical" evidence="1">
    <location>
        <begin position="97"/>
        <end position="117"/>
    </location>
</feature>
<dbReference type="Gene3D" id="3.30.70.270">
    <property type="match status" value="1"/>
</dbReference>
<dbReference type="Pfam" id="PF00990">
    <property type="entry name" value="GGDEF"/>
    <property type="match status" value="1"/>
</dbReference>
<dbReference type="OrthoDB" id="766410at2"/>
<dbReference type="SMART" id="SM00267">
    <property type="entry name" value="GGDEF"/>
    <property type="match status" value="1"/>
</dbReference>
<feature type="transmembrane region" description="Helical" evidence="1">
    <location>
        <begin position="129"/>
        <end position="151"/>
    </location>
</feature>
<dbReference type="NCBIfam" id="TIGR00254">
    <property type="entry name" value="GGDEF"/>
    <property type="match status" value="1"/>
</dbReference>
<proteinExistence type="predicted"/>
<feature type="transmembrane region" description="Helical" evidence="1">
    <location>
        <begin position="231"/>
        <end position="252"/>
    </location>
</feature>
<dbReference type="SUPFAM" id="SSF55073">
    <property type="entry name" value="Nucleotide cyclase"/>
    <property type="match status" value="1"/>
</dbReference>
<dbReference type="Pfam" id="PF03707">
    <property type="entry name" value="MHYT"/>
    <property type="match status" value="2"/>
</dbReference>
<keyword evidence="1" id="KW-0812">Transmembrane</keyword>
<dbReference type="GO" id="GO:0006355">
    <property type="term" value="P:regulation of DNA-templated transcription"/>
    <property type="evidence" value="ECO:0007669"/>
    <property type="project" value="InterPro"/>
</dbReference>
<dbReference type="KEGG" id="ptn:PTRA_b0692"/>
<evidence type="ECO:0000259" key="3">
    <source>
        <dbReference type="PROSITE" id="PS50113"/>
    </source>
</evidence>
<dbReference type="Proteomes" id="UP000065261">
    <property type="component" value="Chromosome II"/>
</dbReference>
<accession>A0A0U2WP17</accession>
<dbReference type="RefSeq" id="WP_058375070.1">
    <property type="nucleotide sequence ID" value="NZ_CP011035.1"/>
</dbReference>
<dbReference type="InterPro" id="IPR029787">
    <property type="entry name" value="Nucleotide_cyclase"/>
</dbReference>
<dbReference type="SUPFAM" id="SSF55785">
    <property type="entry name" value="PYP-like sensor domain (PAS domain)"/>
    <property type="match status" value="3"/>
</dbReference>
<protein>
    <recommendedName>
        <fullName evidence="8">Diguanylate cyclase</fullName>
    </recommendedName>
</protein>
<evidence type="ECO:0000259" key="4">
    <source>
        <dbReference type="PROSITE" id="PS50887"/>
    </source>
</evidence>
<dbReference type="Pfam" id="PF00989">
    <property type="entry name" value="PAS"/>
    <property type="match status" value="1"/>
</dbReference>
<organism evidence="6">
    <name type="scientific">Pseudoalteromonas translucida KMM 520</name>
    <dbReference type="NCBI Taxonomy" id="1315283"/>
    <lineage>
        <taxon>Bacteria</taxon>
        <taxon>Pseudomonadati</taxon>
        <taxon>Pseudomonadota</taxon>
        <taxon>Gammaproteobacteria</taxon>
        <taxon>Alteromonadales</taxon>
        <taxon>Pseudoalteromonadaceae</taxon>
        <taxon>Pseudoalteromonas</taxon>
    </lineage>
</organism>
<dbReference type="PROSITE" id="PS50112">
    <property type="entry name" value="PAS"/>
    <property type="match status" value="3"/>
</dbReference>
<dbReference type="Pfam" id="PF08447">
    <property type="entry name" value="PAS_3"/>
    <property type="match status" value="1"/>
</dbReference>
<evidence type="ECO:0000256" key="1">
    <source>
        <dbReference type="PROSITE-ProRule" id="PRU00244"/>
    </source>
</evidence>
<feature type="domain" description="PAS" evidence="2">
    <location>
        <begin position="500"/>
        <end position="572"/>
    </location>
</feature>